<organism evidence="1 2">
    <name type="scientific">Meloidogyne javanica</name>
    <name type="common">Root-knot nematode worm</name>
    <dbReference type="NCBI Taxonomy" id="6303"/>
    <lineage>
        <taxon>Eukaryota</taxon>
        <taxon>Metazoa</taxon>
        <taxon>Ecdysozoa</taxon>
        <taxon>Nematoda</taxon>
        <taxon>Chromadorea</taxon>
        <taxon>Rhabditida</taxon>
        <taxon>Tylenchina</taxon>
        <taxon>Tylenchomorpha</taxon>
        <taxon>Tylenchoidea</taxon>
        <taxon>Meloidogynidae</taxon>
        <taxon>Meloidogyninae</taxon>
        <taxon>Meloidogyne</taxon>
        <taxon>Meloidogyne incognita group</taxon>
    </lineage>
</organism>
<dbReference type="Proteomes" id="UP000887561">
    <property type="component" value="Unplaced"/>
</dbReference>
<protein>
    <submittedName>
        <fullName evidence="2">Uncharacterized protein</fullName>
    </submittedName>
</protein>
<evidence type="ECO:0000313" key="2">
    <source>
        <dbReference type="WBParaSite" id="scaffold13280_cov159.g16795"/>
    </source>
</evidence>
<accession>A0A915LJS8</accession>
<reference evidence="2" key="1">
    <citation type="submission" date="2022-11" db="UniProtKB">
        <authorList>
            <consortium name="WormBaseParasite"/>
        </authorList>
    </citation>
    <scope>IDENTIFICATION</scope>
</reference>
<dbReference type="AlphaFoldDB" id="A0A915LJS8"/>
<evidence type="ECO:0000313" key="1">
    <source>
        <dbReference type="Proteomes" id="UP000887561"/>
    </source>
</evidence>
<name>A0A915LJS8_MELJA</name>
<dbReference type="WBParaSite" id="scaffold13280_cov159.g16795">
    <property type="protein sequence ID" value="scaffold13280_cov159.g16795"/>
    <property type="gene ID" value="scaffold13280_cov159.g16795"/>
</dbReference>
<keyword evidence="1" id="KW-1185">Reference proteome</keyword>
<proteinExistence type="predicted"/>
<sequence length="127" mass="15041">MAANNWNDEIIIDEVEVIDLHHNQNSTNHYSSLYSPYDNYEHDIGVLTPNMSPIYFSAEPTPPVYPYVTHHYWLPKMFRISFYLAGWQQISVPHEFFDPNVPPPVNYRIEDIEQIPLPEKKFLHLKI</sequence>